<accession>A0A1H2YZ60</accession>
<dbReference type="EMBL" id="FNNP01000003">
    <property type="protein sequence ID" value="SDX10460.1"/>
    <property type="molecule type" value="Genomic_DNA"/>
</dbReference>
<name>A0A1H2YZ60_9RHOB</name>
<protein>
    <submittedName>
        <fullName evidence="1">4-hydroxy-tetrahydrodipicolinate synthase</fullName>
    </submittedName>
</protein>
<proteinExistence type="predicted"/>
<dbReference type="PROSITE" id="PS51257">
    <property type="entry name" value="PROKAR_LIPOPROTEIN"/>
    <property type="match status" value="1"/>
</dbReference>
<reference evidence="2" key="1">
    <citation type="submission" date="2016-10" db="EMBL/GenBank/DDBJ databases">
        <authorList>
            <person name="Varghese N."/>
            <person name="Submissions S."/>
        </authorList>
    </citation>
    <scope>NUCLEOTIDE SEQUENCE [LARGE SCALE GENOMIC DNA]</scope>
    <source>
        <strain evidence="2">DSM 27839</strain>
    </source>
</reference>
<keyword evidence="2" id="KW-1185">Reference proteome</keyword>
<dbReference type="STRING" id="985054.SAMN05444358_10336"/>
<gene>
    <name evidence="1" type="ORF">SAMN05444358_10336</name>
</gene>
<organism evidence="1 2">
    <name type="scientific">Ruegeria halocynthiae</name>
    <dbReference type="NCBI Taxonomy" id="985054"/>
    <lineage>
        <taxon>Bacteria</taxon>
        <taxon>Pseudomonadati</taxon>
        <taxon>Pseudomonadota</taxon>
        <taxon>Alphaproteobacteria</taxon>
        <taxon>Rhodobacterales</taxon>
        <taxon>Roseobacteraceae</taxon>
        <taxon>Ruegeria</taxon>
    </lineage>
</organism>
<dbReference type="SUPFAM" id="SSF51569">
    <property type="entry name" value="Aldolase"/>
    <property type="match status" value="1"/>
</dbReference>
<evidence type="ECO:0000313" key="1">
    <source>
        <dbReference type="EMBL" id="SDX10460.1"/>
    </source>
</evidence>
<dbReference type="AlphaFoldDB" id="A0A1H2YZ60"/>
<sequence>MPGTGLRNLEDTVTLTRHASELGCAAVTVLGAGGCISASRNSNITAIRVMYEAVRDGDQSEADTLQQGPEIHCKAAQEEGLIGGLKSLVAHRSNDRH</sequence>
<dbReference type="RefSeq" id="WP_074736849.1">
    <property type="nucleotide sequence ID" value="NZ_FNNP01000003.1"/>
</dbReference>
<dbReference type="Proteomes" id="UP000183400">
    <property type="component" value="Unassembled WGS sequence"/>
</dbReference>
<evidence type="ECO:0000313" key="2">
    <source>
        <dbReference type="Proteomes" id="UP000183400"/>
    </source>
</evidence>
<dbReference type="OrthoDB" id="9782828at2"/>